<dbReference type="PANTHER" id="PTHR40252:SF2">
    <property type="entry name" value="BLR0328 PROTEIN"/>
    <property type="match status" value="1"/>
</dbReference>
<feature type="domain" description="FIST" evidence="1">
    <location>
        <begin position="32"/>
        <end position="249"/>
    </location>
</feature>
<dbReference type="PANTHER" id="PTHR40252">
    <property type="entry name" value="BLR0328 PROTEIN"/>
    <property type="match status" value="1"/>
</dbReference>
<organism evidence="3 4">
    <name type="scientific">Methanofervidicoccus abyssi</name>
    <dbReference type="NCBI Taxonomy" id="2082189"/>
    <lineage>
        <taxon>Archaea</taxon>
        <taxon>Methanobacteriati</taxon>
        <taxon>Methanobacteriota</taxon>
        <taxon>Methanomada group</taxon>
        <taxon>Methanococci</taxon>
        <taxon>Methanococcales</taxon>
        <taxon>Methanofervidicoccus</taxon>
    </lineage>
</organism>
<dbReference type="Pfam" id="PF08495">
    <property type="entry name" value="FIST"/>
    <property type="match status" value="1"/>
</dbReference>
<evidence type="ECO:0000313" key="4">
    <source>
        <dbReference type="Proteomes" id="UP000290527"/>
    </source>
</evidence>
<accession>A0A401HPF9</accession>
<dbReference type="SMART" id="SM01204">
    <property type="entry name" value="FIST_C"/>
    <property type="match status" value="1"/>
</dbReference>
<feature type="domain" description="FIST C-domain" evidence="2">
    <location>
        <begin position="250"/>
        <end position="388"/>
    </location>
</feature>
<dbReference type="AlphaFoldDB" id="A0A401HPF9"/>
<dbReference type="RefSeq" id="WP_192893793.1">
    <property type="nucleotide sequence ID" value="NZ_BFAX01000002.1"/>
</dbReference>
<gene>
    <name evidence="3" type="ORF">MHHB_P0344</name>
</gene>
<keyword evidence="4" id="KW-1185">Reference proteome</keyword>
<reference evidence="3 4" key="1">
    <citation type="journal article" date="2019" name="Int. J. Syst. Evol. Microbiol.">
        <title>Methanofervidicoccus abyssi gen. nov., sp. nov., a hydrogenotrophic methanogen, isolated from a hydrothermal vent chimney in the Mid-Cayman Spreading Center, the Caribbean Sea.</title>
        <authorList>
            <person name="Sakai S."/>
            <person name="Takaki Y."/>
            <person name="Miyazaki M."/>
            <person name="Ogawara M."/>
            <person name="Yanagawa K."/>
            <person name="Miyazaki J."/>
            <person name="Takai K."/>
        </authorList>
    </citation>
    <scope>NUCLEOTIDE SEQUENCE [LARGE SCALE GENOMIC DNA]</scope>
    <source>
        <strain evidence="3 4">HHB</strain>
    </source>
</reference>
<evidence type="ECO:0000259" key="2">
    <source>
        <dbReference type="SMART" id="SM01204"/>
    </source>
</evidence>
<comment type="caution">
    <text evidence="3">The sequence shown here is derived from an EMBL/GenBank/DDBJ whole genome shotgun (WGS) entry which is preliminary data.</text>
</comment>
<name>A0A401HPF9_9EURY</name>
<dbReference type="InterPro" id="IPR013702">
    <property type="entry name" value="FIST_domain_N"/>
</dbReference>
<dbReference type="OrthoDB" id="140075at2157"/>
<evidence type="ECO:0000259" key="1">
    <source>
        <dbReference type="SMART" id="SM00897"/>
    </source>
</evidence>
<dbReference type="InterPro" id="IPR019494">
    <property type="entry name" value="FIST_C"/>
</dbReference>
<dbReference type="EMBL" id="BFAX01000002">
    <property type="protein sequence ID" value="GBF36119.1"/>
    <property type="molecule type" value="Genomic_DNA"/>
</dbReference>
<evidence type="ECO:0008006" key="5">
    <source>
        <dbReference type="Google" id="ProtNLM"/>
    </source>
</evidence>
<dbReference type="SMART" id="SM00897">
    <property type="entry name" value="FIST"/>
    <property type="match status" value="1"/>
</dbReference>
<proteinExistence type="predicted"/>
<protein>
    <recommendedName>
        <fullName evidence="5">FIST domain-containing protein</fullName>
    </recommendedName>
</protein>
<dbReference type="Proteomes" id="UP000290527">
    <property type="component" value="Unassembled WGS sequence"/>
</dbReference>
<dbReference type="Pfam" id="PF10442">
    <property type="entry name" value="FIST_C"/>
    <property type="match status" value="1"/>
</dbReference>
<sequence>MITDRRKILEVGIGQSTDPTEAIEEALEGCRKPDLTIVFASSDLDPNWVYREIKEKVEDSHIIGGTTAGEFSSIVEKPQKGTVAVITLKSPYLKVGVGVSEGISKNPFECGREAISKAYASLKDNPTASAVISIAFMKKKGLDLLKMKPFINIIIPDGLARVEEEFIKGILSAVGYNHCIIGGSTGDDLKFKRTYQFGNGVYTDAGVVATLSSALKIGTGYGHPFYPTDAGAVVTKSNGRVVYELDDRPASEVMRELLGVDELTPEVFSQTPIGVKSSDVYGEYIIKSPANVNPDGSITFYSEVPKGCYLTIMDTDKEHIVESFKKTILNAIQDAGNPEEIGAIIIFNCILRYLLTEKEGINDLKIIKELVGEVPVIGFNTYGEQGSTLGGSIGHYNQTSTVLLLSNEIISR</sequence>
<evidence type="ECO:0000313" key="3">
    <source>
        <dbReference type="EMBL" id="GBF36119.1"/>
    </source>
</evidence>